<keyword evidence="3" id="KW-1185">Reference proteome</keyword>
<evidence type="ECO:0000313" key="3">
    <source>
        <dbReference type="Proteomes" id="UP000521943"/>
    </source>
</evidence>
<gene>
    <name evidence="2" type="ORF">DFP72DRAFT_919781</name>
</gene>
<dbReference type="Proteomes" id="UP000521943">
    <property type="component" value="Unassembled WGS sequence"/>
</dbReference>
<organism evidence="2 3">
    <name type="scientific">Ephemerocybe angulata</name>
    <dbReference type="NCBI Taxonomy" id="980116"/>
    <lineage>
        <taxon>Eukaryota</taxon>
        <taxon>Fungi</taxon>
        <taxon>Dikarya</taxon>
        <taxon>Basidiomycota</taxon>
        <taxon>Agaricomycotina</taxon>
        <taxon>Agaricomycetes</taxon>
        <taxon>Agaricomycetidae</taxon>
        <taxon>Agaricales</taxon>
        <taxon>Agaricineae</taxon>
        <taxon>Psathyrellaceae</taxon>
        <taxon>Ephemerocybe</taxon>
    </lineage>
</organism>
<proteinExistence type="predicted"/>
<evidence type="ECO:0000313" key="2">
    <source>
        <dbReference type="EMBL" id="KAF6747407.1"/>
    </source>
</evidence>
<feature type="region of interest" description="Disordered" evidence="1">
    <location>
        <begin position="596"/>
        <end position="646"/>
    </location>
</feature>
<accession>A0A8H6M0M7</accession>
<evidence type="ECO:0000256" key="1">
    <source>
        <dbReference type="SAM" id="MobiDB-lite"/>
    </source>
</evidence>
<dbReference type="OrthoDB" id="3268838at2759"/>
<dbReference type="AlphaFoldDB" id="A0A8H6M0M7"/>
<reference evidence="2 3" key="1">
    <citation type="submission" date="2020-07" db="EMBL/GenBank/DDBJ databases">
        <title>Comparative genomics of pyrophilous fungi reveals a link between fire events and developmental genes.</title>
        <authorList>
            <consortium name="DOE Joint Genome Institute"/>
            <person name="Steindorff A.S."/>
            <person name="Carver A."/>
            <person name="Calhoun S."/>
            <person name="Stillman K."/>
            <person name="Liu H."/>
            <person name="Lipzen A."/>
            <person name="Pangilinan J."/>
            <person name="Labutti K."/>
            <person name="Bruns T.D."/>
            <person name="Grigoriev I.V."/>
        </authorList>
    </citation>
    <scope>NUCLEOTIDE SEQUENCE [LARGE SCALE GENOMIC DNA]</scope>
    <source>
        <strain evidence="2 3">CBS 144469</strain>
    </source>
</reference>
<sequence>MPELVEGLAHCLVVQWGLQLYGDGPLSYLTGTEADDAKITTGLVQQLNSSCEMRRGTCGNQTPLLAEELCGDSPLPITALSLRQVHYSVRAMVLDLGPLWLKLAYLTHTSVQVYPKSEWTVICTVPKSNRKFSVALGIECERFVLAFLSLDQLFQPIWASSRSGLGPEPVYVAGDFLGFLKGVAAWIEMNWAASRMNLAAAAIRDANHVWVGVGAYTVNEIFFLAGIPMGIRERDLFGNPSRTARLCVAYLALAMRAERELPSLLRPAWHKGMLAPDSDDRKKYPDRMLHIYGKDRVFLPSRLVDLANEHNRNVAELRDVCDREDIVWWRSEWTDVLPDPYEPAYVQEVFKAPNGVQLGHLVYGSDEWGRIEAHFGFPEATMDDPLTLLYQKLGVLETEPTYLRPVDPPSLFSDLKNRADRRAFRPFALQTSKKGILWSLIDMYPENSKADAEYAIASFLFWGQVRAQVNSVNPSEHTFASKSTEDGVSVGPMEYCSNPRRYASGKREVVVPVRGHLNPALSDTDIKRLVTKSWRKEYEKRERAKITKRAVNRNEVVRDADLNAVSHSKLSARARQQRDKRVQAALREVRNLFGDERQKQPQRISGCSVKHRGSSDRDIAREGKENMDSESSTSRTLRTRSSKSRP</sequence>
<feature type="compositionally biased region" description="Basic residues" evidence="1">
    <location>
        <begin position="637"/>
        <end position="646"/>
    </location>
</feature>
<feature type="compositionally biased region" description="Basic and acidic residues" evidence="1">
    <location>
        <begin position="613"/>
        <end position="627"/>
    </location>
</feature>
<comment type="caution">
    <text evidence="2">The sequence shown here is derived from an EMBL/GenBank/DDBJ whole genome shotgun (WGS) entry which is preliminary data.</text>
</comment>
<protein>
    <submittedName>
        <fullName evidence="2">Uncharacterized protein</fullName>
    </submittedName>
</protein>
<dbReference type="EMBL" id="JACGCI010000081">
    <property type="protein sequence ID" value="KAF6747407.1"/>
    <property type="molecule type" value="Genomic_DNA"/>
</dbReference>
<name>A0A8H6M0M7_9AGAR</name>